<dbReference type="Proteomes" id="UP000836788">
    <property type="component" value="Chromosome 2"/>
</dbReference>
<protein>
    <recommendedName>
        <fullName evidence="1">Phosphoribulokinase/uridine kinase domain-containing protein</fullName>
    </recommendedName>
</protein>
<organism evidence="2">
    <name type="scientific">Phaeodactylum tricornutum</name>
    <name type="common">Diatom</name>
    <dbReference type="NCBI Taxonomy" id="2850"/>
    <lineage>
        <taxon>Eukaryota</taxon>
        <taxon>Sar</taxon>
        <taxon>Stramenopiles</taxon>
        <taxon>Ochrophyta</taxon>
        <taxon>Bacillariophyta</taxon>
        <taxon>Bacillariophyceae</taxon>
        <taxon>Bacillariophycidae</taxon>
        <taxon>Naviculales</taxon>
        <taxon>Phaeodactylaceae</taxon>
        <taxon>Phaeodactylum</taxon>
    </lineage>
</organism>
<dbReference type="EMBL" id="OU594943">
    <property type="protein sequence ID" value="CAG9284453.1"/>
    <property type="molecule type" value="Genomic_DNA"/>
</dbReference>
<evidence type="ECO:0000313" key="2">
    <source>
        <dbReference type="EMBL" id="CAG9284453.1"/>
    </source>
</evidence>
<dbReference type="GO" id="GO:0016301">
    <property type="term" value="F:kinase activity"/>
    <property type="evidence" value="ECO:0007669"/>
    <property type="project" value="InterPro"/>
</dbReference>
<sequence length="240" mass="26828">MTLTVEAYTVEVLSKRQMLKLTWEKSVEERIRQACEAKQATIDADRPLMVSLVGIPGSGKSTSAEIVSEDLGDIGCLLMPFDGYHLPRTLLSQAPNAADKLYRRGAPDTFDPSSLVRDLQRIRHGLEPMVGVPGFDHARGDPDQNAHVFHRNQHKIVVCEGLYLLHDQHGWEEIADCFDLSIFVDADVDVCMDRLKVRNLCIPGYSPEEILLRVDAVDRVNAMTVLRSKHRADVIVQSAV</sequence>
<proteinExistence type="predicted"/>
<dbReference type="InterPro" id="IPR027417">
    <property type="entry name" value="P-loop_NTPase"/>
</dbReference>
<name>A0A8J9X5H0_PHATR</name>
<dbReference type="AlphaFoldDB" id="A0A8J9X5H0"/>
<reference evidence="2" key="1">
    <citation type="submission" date="2022-02" db="EMBL/GenBank/DDBJ databases">
        <authorList>
            <person name="Giguere J D."/>
        </authorList>
    </citation>
    <scope>NUCLEOTIDE SEQUENCE</scope>
    <source>
        <strain evidence="2">CCAP 1055/1</strain>
    </source>
</reference>
<dbReference type="SUPFAM" id="SSF52540">
    <property type="entry name" value="P-loop containing nucleoside triphosphate hydrolases"/>
    <property type="match status" value="1"/>
</dbReference>
<gene>
    <name evidence="2" type="ORF">PTTT1_LOCUS25994</name>
</gene>
<dbReference type="Gene3D" id="3.40.50.300">
    <property type="entry name" value="P-loop containing nucleotide triphosphate hydrolases"/>
    <property type="match status" value="1"/>
</dbReference>
<feature type="domain" description="Phosphoribulokinase/uridine kinase" evidence="1">
    <location>
        <begin position="51"/>
        <end position="238"/>
    </location>
</feature>
<evidence type="ECO:0000259" key="1">
    <source>
        <dbReference type="Pfam" id="PF00485"/>
    </source>
</evidence>
<dbReference type="InterPro" id="IPR006083">
    <property type="entry name" value="PRK/URK"/>
</dbReference>
<accession>A0A8J9X5H0</accession>
<dbReference type="PANTHER" id="PTHR10285">
    <property type="entry name" value="URIDINE KINASE"/>
    <property type="match status" value="1"/>
</dbReference>
<dbReference type="Pfam" id="PF00485">
    <property type="entry name" value="PRK"/>
    <property type="match status" value="1"/>
</dbReference>
<dbReference type="GO" id="GO:0005524">
    <property type="term" value="F:ATP binding"/>
    <property type="evidence" value="ECO:0007669"/>
    <property type="project" value="InterPro"/>
</dbReference>